<keyword evidence="1" id="KW-1133">Transmembrane helix</keyword>
<sequence length="52" mass="6024">MFAVIMLYMGGVVVGLGVSYFYLVRPLQKRLYRYEGKPVPVLSVKHEYVKTK</sequence>
<proteinExistence type="predicted"/>
<accession>A0A059T7Z6</accession>
<feature type="transmembrane region" description="Helical" evidence="1">
    <location>
        <begin position="6"/>
        <end position="24"/>
    </location>
</feature>
<name>A0A059T7Z6_9CAUD</name>
<reference evidence="2" key="1">
    <citation type="journal article" date="2014" name="Appl. Environ. Microbiol.">
        <title>Comparative genomic and morphological analysis of Listeria phages isolated from farm environments.</title>
        <authorList>
            <person name="Denes T."/>
            <person name="Vongkamjan K."/>
            <person name="Ackermann H.W."/>
            <person name="Moreno Switt A.I."/>
            <person name="Wiedmann M."/>
            <person name="den Bakker H.C."/>
        </authorList>
    </citation>
    <scope>NUCLEOTIDE SEQUENCE</scope>
</reference>
<evidence type="ECO:0000256" key="1">
    <source>
        <dbReference type="SAM" id="Phobius"/>
    </source>
</evidence>
<protein>
    <submittedName>
        <fullName evidence="2">Uncharacterized protein</fullName>
    </submittedName>
</protein>
<evidence type="ECO:0000313" key="2">
    <source>
        <dbReference type="EMBL" id="AHL18991.1"/>
    </source>
</evidence>
<keyword evidence="1" id="KW-0472">Membrane</keyword>
<keyword evidence="1" id="KW-0812">Transmembrane</keyword>
<gene>
    <name evidence="2" type="ORF">LP083-1_026</name>
</gene>
<dbReference type="EMBL" id="KJ094028">
    <property type="protein sequence ID" value="AHL18991.1"/>
    <property type="molecule type" value="Genomic_DNA"/>
</dbReference>
<organism evidence="2">
    <name type="scientific">Listeria phage LP-083-1</name>
    <dbReference type="NCBI Taxonomy" id="1458854"/>
    <lineage>
        <taxon>Viruses</taxon>
        <taxon>Duplodnaviria</taxon>
        <taxon>Heunggongvirae</taxon>
        <taxon>Uroviricota</taxon>
        <taxon>Caudoviricetes</taxon>
    </lineage>
</organism>